<dbReference type="OrthoDB" id="3642840at2759"/>
<protein>
    <recommendedName>
        <fullName evidence="4">Zinc finger PHD-type domain-containing protein</fullName>
    </recommendedName>
</protein>
<dbReference type="EMBL" id="SWKU01000009">
    <property type="protein sequence ID" value="KAF3003671.1"/>
    <property type="molecule type" value="Genomic_DNA"/>
</dbReference>
<reference evidence="2" key="1">
    <citation type="submission" date="2019-04" db="EMBL/GenBank/DDBJ databases">
        <title>Sequencing of skin fungus with MAO and IRED activity.</title>
        <authorList>
            <person name="Marsaioli A.J."/>
            <person name="Bonatto J.M.C."/>
            <person name="Reis Junior O."/>
        </authorList>
    </citation>
    <scope>NUCLEOTIDE SEQUENCE</scope>
    <source>
        <strain evidence="2">30M1</strain>
    </source>
</reference>
<feature type="compositionally biased region" description="Low complexity" evidence="1">
    <location>
        <begin position="250"/>
        <end position="266"/>
    </location>
</feature>
<accession>A0A9P4TGH7</accession>
<evidence type="ECO:0000256" key="1">
    <source>
        <dbReference type="SAM" id="MobiDB-lite"/>
    </source>
</evidence>
<proteinExistence type="predicted"/>
<comment type="caution">
    <text evidence="2">The sequence shown here is derived from an EMBL/GenBank/DDBJ whole genome shotgun (WGS) entry which is preliminary data.</text>
</comment>
<gene>
    <name evidence="2" type="ORF">E8E13_008524</name>
</gene>
<feature type="compositionally biased region" description="Polar residues" evidence="1">
    <location>
        <begin position="381"/>
        <end position="402"/>
    </location>
</feature>
<feature type="region of interest" description="Disordered" evidence="1">
    <location>
        <begin position="249"/>
        <end position="306"/>
    </location>
</feature>
<feature type="compositionally biased region" description="Basic and acidic residues" evidence="1">
    <location>
        <begin position="51"/>
        <end position="76"/>
    </location>
</feature>
<evidence type="ECO:0000313" key="2">
    <source>
        <dbReference type="EMBL" id="KAF3003671.1"/>
    </source>
</evidence>
<evidence type="ECO:0000313" key="3">
    <source>
        <dbReference type="Proteomes" id="UP000801428"/>
    </source>
</evidence>
<dbReference type="Proteomes" id="UP000801428">
    <property type="component" value="Unassembled WGS sequence"/>
</dbReference>
<keyword evidence="3" id="KW-1185">Reference proteome</keyword>
<name>A0A9P4TGH7_CURKU</name>
<evidence type="ECO:0008006" key="4">
    <source>
        <dbReference type="Google" id="ProtNLM"/>
    </source>
</evidence>
<feature type="region of interest" description="Disordered" evidence="1">
    <location>
        <begin position="340"/>
        <end position="487"/>
    </location>
</feature>
<sequence>MFMRGRAHICNYCNTADEAHHKRHSEIVVQLRSIYESCGEDDWTIVPSDPGDLKRGRSSERPHEDTPVSKRERKDAKCLARAASRAKFVTQDEIAHIHSVLHAAEISAASDASPTSVEEIQLIEEHLRYNANVYNSQSSRRDLRKFATIPDVDLDFDGEMERVLDTFRVTELVKRNSRNRGLQGKDLKAFEMLVETFKSLIVEDLVLIKKDTMEVRMRRAGYLRYANKSSYDIVQERYTEKDWKTGERITSAASESSELTSPSEDSYTSIDTPSEAAVHSSIEGPDRRHLQQSHTRVNGDDGLGQTIIEPYHTPLLDLTPCPTPKKHTVLQLRLVENKENEVHAGKTGRGWSRRVQARQMLPGQSSSTPDDEDEPKPSRPVKSNPSAKLNPETKSAWGNGSATGRIYKEGNSRLSGDDFPSLRRLPNILANVSKPSTKTSTEEDTEHTTASIIGTHNAHPVVSQKKAKKAQREAKRKAKKVSDLDETADSPADIKFNTTVDDQTPLQILSSVLGAREAQEAAGDVSDDSSAPSAPKITSIDEDKPDVVASPQDANPRPPIDYSLTGLPYTSHAKHDHWLRHSRTFEVDQLTLPHLKSFENCAHGSSCRFESRGVPDCPFHEPHPLTNQCYLVHPGKEVCAVGPYNRAHGERLLTVYEHHDRTKGRVMLVDDDLLDYFTSLVGTPNKPDLVSVPSRLAHEHNEFLDGFERGPLMKQEFHFQQLLAKNLVMRHPLTMSTLQAFQQKSSGVFGSVKLCYCQVEVSQDVDEVCKEFSKGYVKCSYAKCKFGNIFHKNCVKKLGTEKVSRWYCTLCEKQMKINAQEVLGVPFDVEGLTLSAAEKTTAKEIIAEMSKADSHVGQFVSRLRTAFDREFGSGNAV</sequence>
<feature type="region of interest" description="Disordered" evidence="1">
    <location>
        <begin position="46"/>
        <end position="76"/>
    </location>
</feature>
<feature type="compositionally biased region" description="Basic residues" evidence="1">
    <location>
        <begin position="465"/>
        <end position="479"/>
    </location>
</feature>
<feature type="region of interest" description="Disordered" evidence="1">
    <location>
        <begin position="519"/>
        <end position="558"/>
    </location>
</feature>
<dbReference type="AlphaFoldDB" id="A0A9P4TGH7"/>
<organism evidence="2 3">
    <name type="scientific">Curvularia kusanoi</name>
    <name type="common">Cochliobolus kusanoi</name>
    <dbReference type="NCBI Taxonomy" id="90978"/>
    <lineage>
        <taxon>Eukaryota</taxon>
        <taxon>Fungi</taxon>
        <taxon>Dikarya</taxon>
        <taxon>Ascomycota</taxon>
        <taxon>Pezizomycotina</taxon>
        <taxon>Dothideomycetes</taxon>
        <taxon>Pleosporomycetidae</taxon>
        <taxon>Pleosporales</taxon>
        <taxon>Pleosporineae</taxon>
        <taxon>Pleosporaceae</taxon>
        <taxon>Curvularia</taxon>
    </lineage>
</organism>